<comment type="caution">
    <text evidence="3">The sequence shown here is derived from an EMBL/GenBank/DDBJ whole genome shotgun (WGS) entry which is preliminary data.</text>
</comment>
<proteinExistence type="predicted"/>
<evidence type="ECO:0000256" key="2">
    <source>
        <dbReference type="SAM" id="Phobius"/>
    </source>
</evidence>
<dbReference type="Proteomes" id="UP000035720">
    <property type="component" value="Unassembled WGS sequence"/>
</dbReference>
<evidence type="ECO:0000256" key="1">
    <source>
        <dbReference type="SAM" id="MobiDB-lite"/>
    </source>
</evidence>
<evidence type="ECO:0000313" key="4">
    <source>
        <dbReference type="Proteomes" id="UP000035720"/>
    </source>
</evidence>
<dbReference type="STRING" id="1193518.BN13_280016"/>
<name>A0A077M8U8_9MICO</name>
<organism evidence="3 4">
    <name type="scientific">Nostocoides jenkinsii Ben 74</name>
    <dbReference type="NCBI Taxonomy" id="1193518"/>
    <lineage>
        <taxon>Bacteria</taxon>
        <taxon>Bacillati</taxon>
        <taxon>Actinomycetota</taxon>
        <taxon>Actinomycetes</taxon>
        <taxon>Micrococcales</taxon>
        <taxon>Intrasporangiaceae</taxon>
        <taxon>Nostocoides</taxon>
    </lineage>
</organism>
<dbReference type="EMBL" id="CAJC01000137">
    <property type="protein sequence ID" value="CCI53019.1"/>
    <property type="molecule type" value="Genomic_DNA"/>
</dbReference>
<keyword evidence="2" id="KW-0812">Transmembrane</keyword>
<dbReference type="RefSeq" id="WP_048545335.1">
    <property type="nucleotide sequence ID" value="NZ_HF571038.1"/>
</dbReference>
<accession>A0A077M8U8</accession>
<sequence>MKTSTKILYGIGFALLAFMLIWQTTHHGASRTPTSPPTTFAPSVTPSKPSTTPSTSSSPSVTGDDTGDWPIRDRKAAMSIAGGFAREYADTKTKDWPGRVGKFTVPALAKRLTTVEVKNVSVGAAKTVTLTDPSEPVAQVRAEFANGALTLWMIVDDEGVWRVMTYEKVS</sequence>
<feature type="compositionally biased region" description="Low complexity" evidence="1">
    <location>
        <begin position="30"/>
        <end position="62"/>
    </location>
</feature>
<keyword evidence="2" id="KW-1133">Transmembrane helix</keyword>
<evidence type="ECO:0000313" key="3">
    <source>
        <dbReference type="EMBL" id="CCI53019.1"/>
    </source>
</evidence>
<dbReference type="OrthoDB" id="3555448at2"/>
<feature type="region of interest" description="Disordered" evidence="1">
    <location>
        <begin position="27"/>
        <end position="72"/>
    </location>
</feature>
<keyword evidence="4" id="KW-1185">Reference proteome</keyword>
<reference evidence="3 4" key="1">
    <citation type="journal article" date="2013" name="ISME J.">
        <title>A metabolic model for members of the genus Tetrasphaera involved in enhanced biological phosphorus removal.</title>
        <authorList>
            <person name="Kristiansen R."/>
            <person name="Nguyen H.T.T."/>
            <person name="Saunders A.M."/>
            <person name="Nielsen J.L."/>
            <person name="Wimmer R."/>
            <person name="Le V.Q."/>
            <person name="McIlroy S.J."/>
            <person name="Petrovski S."/>
            <person name="Seviour R.J."/>
            <person name="Calteau A."/>
            <person name="Nielsen K.L."/>
            <person name="Nielsen P.H."/>
        </authorList>
    </citation>
    <scope>NUCLEOTIDE SEQUENCE [LARGE SCALE GENOMIC DNA]</scope>
    <source>
        <strain evidence="3 4">Ben 74</strain>
    </source>
</reference>
<keyword evidence="2" id="KW-0472">Membrane</keyword>
<protein>
    <submittedName>
        <fullName evidence="3">Uncharacterized protein</fullName>
    </submittedName>
</protein>
<gene>
    <name evidence="3" type="ORF">BN13_280016</name>
</gene>
<feature type="transmembrane region" description="Helical" evidence="2">
    <location>
        <begin position="7"/>
        <end position="25"/>
    </location>
</feature>
<dbReference type="AlphaFoldDB" id="A0A077M8U8"/>